<comment type="caution">
    <text evidence="1">The sequence shown here is derived from an EMBL/GenBank/DDBJ whole genome shotgun (WGS) entry which is preliminary data.</text>
</comment>
<sequence length="81" mass="9041">MLEALEERLELPEPLLPELLLALARPLEERLEALALPPLLALDLLGDEEDLEEEEELRDAIACSFGCMNGRLFLLAATRSI</sequence>
<dbReference type="RefSeq" id="WP_187076942.1">
    <property type="nucleotide sequence ID" value="NZ_JACORT010000006.1"/>
</dbReference>
<gene>
    <name evidence="1" type="ORF">H8N03_14640</name>
</gene>
<name>A0A923MSY0_9BURK</name>
<keyword evidence="2" id="KW-1185">Reference proteome</keyword>
<organism evidence="1 2">
    <name type="scientific">Ramlibacter cellulosilyticus</name>
    <dbReference type="NCBI Taxonomy" id="2764187"/>
    <lineage>
        <taxon>Bacteria</taxon>
        <taxon>Pseudomonadati</taxon>
        <taxon>Pseudomonadota</taxon>
        <taxon>Betaproteobacteria</taxon>
        <taxon>Burkholderiales</taxon>
        <taxon>Comamonadaceae</taxon>
        <taxon>Ramlibacter</taxon>
    </lineage>
</organism>
<dbReference type="AlphaFoldDB" id="A0A923MSY0"/>
<accession>A0A923MSY0</accession>
<dbReference type="Proteomes" id="UP000608513">
    <property type="component" value="Unassembled WGS sequence"/>
</dbReference>
<protein>
    <submittedName>
        <fullName evidence="1">Uncharacterized protein</fullName>
    </submittedName>
</protein>
<dbReference type="EMBL" id="JACORT010000006">
    <property type="protein sequence ID" value="MBC5784188.1"/>
    <property type="molecule type" value="Genomic_DNA"/>
</dbReference>
<proteinExistence type="predicted"/>
<reference evidence="1" key="1">
    <citation type="submission" date="2020-08" db="EMBL/GenBank/DDBJ databases">
        <title>Ramlibacter sp. USB13 16S ribosomal RNA gene genome sequencing and assembly.</title>
        <authorList>
            <person name="Kang M."/>
        </authorList>
    </citation>
    <scope>NUCLEOTIDE SEQUENCE</scope>
    <source>
        <strain evidence="1">USB13</strain>
    </source>
</reference>
<evidence type="ECO:0000313" key="2">
    <source>
        <dbReference type="Proteomes" id="UP000608513"/>
    </source>
</evidence>
<evidence type="ECO:0000313" key="1">
    <source>
        <dbReference type="EMBL" id="MBC5784188.1"/>
    </source>
</evidence>